<sequence>MTRAALYMLASIFLLSWQAAASCSGTGCYCTVNATAVSFGTYNALTQQAVDSTGNVEVSCGSDTIGDSISYLVSLSMGENGKKTDRKMASGRNTLLYNLYTDVTHTAIWADGAGGTSVVSDGYTLSLLCCEIRNYTVYGRIAGGQNAAPGLYSDAIIVTVEW</sequence>
<proteinExistence type="predicted"/>
<keyword evidence="1" id="KW-0732">Signal</keyword>
<dbReference type="SMART" id="SM00972">
    <property type="entry name" value="SCPU"/>
    <property type="match status" value="1"/>
</dbReference>
<feature type="signal peptide" evidence="1">
    <location>
        <begin position="1"/>
        <end position="21"/>
    </location>
</feature>
<dbReference type="PANTHER" id="PTHR37089:SF3">
    <property type="entry name" value="EXPORTED PROTEIN"/>
    <property type="match status" value="1"/>
</dbReference>
<comment type="caution">
    <text evidence="3">The sequence shown here is derived from an EMBL/GenBank/DDBJ whole genome shotgun (WGS) entry which is preliminary data.</text>
</comment>
<evidence type="ECO:0000313" key="4">
    <source>
        <dbReference type="Proteomes" id="UP001595776"/>
    </source>
</evidence>
<dbReference type="PROSITE" id="PS51257">
    <property type="entry name" value="PROKAR_LIPOPROTEIN"/>
    <property type="match status" value="1"/>
</dbReference>
<accession>A0ABV8UF06</accession>
<gene>
    <name evidence="3" type="ORF">ACFO5Q_14540</name>
</gene>
<dbReference type="EMBL" id="JBHSCR010000014">
    <property type="protein sequence ID" value="MFC4349069.1"/>
    <property type="molecule type" value="Genomic_DNA"/>
</dbReference>
<reference evidence="4" key="1">
    <citation type="journal article" date="2019" name="Int. J. Syst. Evol. Microbiol.">
        <title>The Global Catalogue of Microorganisms (GCM) 10K type strain sequencing project: providing services to taxonomists for standard genome sequencing and annotation.</title>
        <authorList>
            <consortium name="The Broad Institute Genomics Platform"/>
            <consortium name="The Broad Institute Genome Sequencing Center for Infectious Disease"/>
            <person name="Wu L."/>
            <person name="Ma J."/>
        </authorList>
    </citation>
    <scope>NUCLEOTIDE SEQUENCE [LARGE SCALE GENOMIC DNA]</scope>
    <source>
        <strain evidence="4">CGMCC 1.15304</strain>
    </source>
</reference>
<evidence type="ECO:0000259" key="2">
    <source>
        <dbReference type="Pfam" id="PF05229"/>
    </source>
</evidence>
<evidence type="ECO:0000313" key="3">
    <source>
        <dbReference type="EMBL" id="MFC4349069.1"/>
    </source>
</evidence>
<feature type="chain" id="PRO_5045731106" evidence="1">
    <location>
        <begin position="22"/>
        <end position="162"/>
    </location>
</feature>
<feature type="domain" description="Spore coat protein U/FanG" evidence="2">
    <location>
        <begin position="30"/>
        <end position="159"/>
    </location>
</feature>
<protein>
    <submittedName>
        <fullName evidence="3">Spore coat U domain-containing protein</fullName>
    </submittedName>
</protein>
<keyword evidence="4" id="KW-1185">Reference proteome</keyword>
<dbReference type="RefSeq" id="WP_068143863.1">
    <property type="nucleotide sequence ID" value="NZ_JBHSCR010000014.1"/>
</dbReference>
<evidence type="ECO:0000256" key="1">
    <source>
        <dbReference type="SAM" id="SignalP"/>
    </source>
</evidence>
<dbReference type="Pfam" id="PF05229">
    <property type="entry name" value="SCPU"/>
    <property type="match status" value="1"/>
</dbReference>
<dbReference type="Proteomes" id="UP001595776">
    <property type="component" value="Unassembled WGS sequence"/>
</dbReference>
<name>A0ABV8UF06_9PROT</name>
<dbReference type="InterPro" id="IPR053167">
    <property type="entry name" value="Spore_coat_component"/>
</dbReference>
<dbReference type="InterPro" id="IPR007893">
    <property type="entry name" value="Spore_coat_U/FanG"/>
</dbReference>
<organism evidence="3 4">
    <name type="scientific">Kordiimonas lipolytica</name>
    <dbReference type="NCBI Taxonomy" id="1662421"/>
    <lineage>
        <taxon>Bacteria</taxon>
        <taxon>Pseudomonadati</taxon>
        <taxon>Pseudomonadota</taxon>
        <taxon>Alphaproteobacteria</taxon>
        <taxon>Kordiimonadales</taxon>
        <taxon>Kordiimonadaceae</taxon>
        <taxon>Kordiimonas</taxon>
    </lineage>
</organism>
<dbReference type="PANTHER" id="PTHR37089">
    <property type="entry name" value="PROTEIN U-RELATED"/>
    <property type="match status" value="1"/>
</dbReference>